<keyword evidence="6 7" id="KW-0472">Membrane</keyword>
<feature type="transmembrane region" description="Helical" evidence="7">
    <location>
        <begin position="150"/>
        <end position="171"/>
    </location>
</feature>
<keyword evidence="5 7" id="KW-1133">Transmembrane helix</keyword>
<evidence type="ECO:0000313" key="9">
    <source>
        <dbReference type="Proteomes" id="UP000694941"/>
    </source>
</evidence>
<keyword evidence="3 7" id="KW-1003">Cell membrane</keyword>
<name>A0ABM1B1W2_LIMPO</name>
<sequence>MACCTIRSFFLTICGLQFVTTVQRQVFDFLGYMWAPIIGNFFQMIAVILGIFGAYQLKRSYIILYMVWTCLWLGWNIFLICFYLDIGILNKDSSILNFGTGSRSWWESNGIGCKPIYNLTLAVKDPLFYMKPTVVEECSVEYSYVECLQAGIQCCLSIPGLLAAILALYCYKPDHSLSRRPSTDVVYSIQYQNQMGEAQPTSIHHQPLTPRKVKRRSTRSKRGSSQRRYYQNPVTKLLDIPLHSSSSDTFGSPGHSTSMYNSSASSSQANLLSSHSLSPLQPNGQAASVGLTNPATVI</sequence>
<keyword evidence="9" id="KW-1185">Reference proteome</keyword>
<feature type="compositionally biased region" description="Polar residues" evidence="8">
    <location>
        <begin position="281"/>
        <end position="298"/>
    </location>
</feature>
<dbReference type="RefSeq" id="XP_013773102.1">
    <property type="nucleotide sequence ID" value="XM_013917648.2"/>
</dbReference>
<protein>
    <recommendedName>
        <fullName evidence="7">Sodium/potassium-transporting ATPase subunit beta-1-interacting protein</fullName>
        <shortName evidence="7">Na(+)/K(+)-transporting ATPase subunit beta-1-interacting protein</shortName>
    </recommendedName>
</protein>
<dbReference type="Proteomes" id="UP000694941">
    <property type="component" value="Unplaced"/>
</dbReference>
<comment type="subcellular location">
    <subcellularLocation>
        <location evidence="1 7">Cell membrane</location>
        <topology evidence="1 7">Multi-pass membrane protein</topology>
    </subcellularLocation>
</comment>
<proteinExistence type="inferred from homology"/>
<evidence type="ECO:0000256" key="6">
    <source>
        <dbReference type="ARBA" id="ARBA00023136"/>
    </source>
</evidence>
<evidence type="ECO:0000256" key="5">
    <source>
        <dbReference type="ARBA" id="ARBA00022989"/>
    </source>
</evidence>
<keyword evidence="4 7" id="KW-0812">Transmembrane</keyword>
<evidence type="ECO:0000256" key="2">
    <source>
        <dbReference type="ARBA" id="ARBA00006364"/>
    </source>
</evidence>
<dbReference type="GeneID" id="106458178"/>
<dbReference type="PANTHER" id="PTHR13084:SF6">
    <property type="entry name" value="SODIUM_POTASSIUM-TRANSPORTING ATPASE SUBUNIT BETA-1-INTERACTING PROTEIN"/>
    <property type="match status" value="1"/>
</dbReference>
<feature type="compositionally biased region" description="Basic residues" evidence="8">
    <location>
        <begin position="211"/>
        <end position="225"/>
    </location>
</feature>
<evidence type="ECO:0000313" key="10">
    <source>
        <dbReference type="RefSeq" id="XP_013773102.1"/>
    </source>
</evidence>
<comment type="similarity">
    <text evidence="2 7">Belongs to the NKAIN family.</text>
</comment>
<evidence type="ECO:0000256" key="3">
    <source>
        <dbReference type="ARBA" id="ARBA00022475"/>
    </source>
</evidence>
<evidence type="ECO:0000256" key="7">
    <source>
        <dbReference type="RuleBase" id="RU368041"/>
    </source>
</evidence>
<feature type="region of interest" description="Disordered" evidence="8">
    <location>
        <begin position="272"/>
        <end position="298"/>
    </location>
</feature>
<evidence type="ECO:0000256" key="8">
    <source>
        <dbReference type="SAM" id="MobiDB-lite"/>
    </source>
</evidence>
<organism evidence="9 10">
    <name type="scientific">Limulus polyphemus</name>
    <name type="common">Atlantic horseshoe crab</name>
    <dbReference type="NCBI Taxonomy" id="6850"/>
    <lineage>
        <taxon>Eukaryota</taxon>
        <taxon>Metazoa</taxon>
        <taxon>Ecdysozoa</taxon>
        <taxon>Arthropoda</taxon>
        <taxon>Chelicerata</taxon>
        <taxon>Merostomata</taxon>
        <taxon>Xiphosura</taxon>
        <taxon>Limulidae</taxon>
        <taxon>Limulus</taxon>
    </lineage>
</organism>
<accession>A0ABM1B1W2</accession>
<evidence type="ECO:0000256" key="1">
    <source>
        <dbReference type="ARBA" id="ARBA00004651"/>
    </source>
</evidence>
<dbReference type="InterPro" id="IPR008516">
    <property type="entry name" value="Na/K-Atpase_Interacting"/>
</dbReference>
<feature type="region of interest" description="Disordered" evidence="8">
    <location>
        <begin position="196"/>
        <end position="228"/>
    </location>
</feature>
<evidence type="ECO:0000256" key="4">
    <source>
        <dbReference type="ARBA" id="ARBA00022692"/>
    </source>
</evidence>
<gene>
    <name evidence="10" type="primary">LOC106458178</name>
</gene>
<feature type="transmembrane region" description="Helical" evidence="7">
    <location>
        <begin position="62"/>
        <end position="86"/>
    </location>
</feature>
<reference evidence="10" key="1">
    <citation type="submission" date="2025-08" db="UniProtKB">
        <authorList>
            <consortium name="RefSeq"/>
        </authorList>
    </citation>
    <scope>IDENTIFICATION</scope>
    <source>
        <tissue evidence="10">Muscle</tissue>
    </source>
</reference>
<dbReference type="Pfam" id="PF05640">
    <property type="entry name" value="NKAIN"/>
    <property type="match status" value="1"/>
</dbReference>
<dbReference type="PANTHER" id="PTHR13084">
    <property type="entry name" value="T-CELL LYMPHOMA BREAKPOINT-ASSOCIATED TARGET 1-RELATED"/>
    <property type="match status" value="1"/>
</dbReference>
<feature type="transmembrane region" description="Helical" evidence="7">
    <location>
        <begin position="34"/>
        <end position="55"/>
    </location>
</feature>